<gene>
    <name evidence="2" type="ORF">ACFQ4B_23675</name>
</gene>
<keyword evidence="1" id="KW-0732">Signal</keyword>
<protein>
    <submittedName>
        <fullName evidence="2">ABC transporter substrate-binding protein</fullName>
    </submittedName>
</protein>
<dbReference type="Gene3D" id="3.40.190.10">
    <property type="entry name" value="Periplasmic binding protein-like II"/>
    <property type="match status" value="1"/>
</dbReference>
<dbReference type="RefSeq" id="WP_345589180.1">
    <property type="nucleotide sequence ID" value="NZ_BAABJG010000015.1"/>
</dbReference>
<dbReference type="Proteomes" id="UP001597180">
    <property type="component" value="Unassembled WGS sequence"/>
</dbReference>
<comment type="caution">
    <text evidence="2">The sequence shown here is derived from an EMBL/GenBank/DDBJ whole genome shotgun (WGS) entry which is preliminary data.</text>
</comment>
<evidence type="ECO:0000313" key="2">
    <source>
        <dbReference type="EMBL" id="MFD1223125.1"/>
    </source>
</evidence>
<reference evidence="3" key="1">
    <citation type="journal article" date="2019" name="Int. J. Syst. Evol. Microbiol.">
        <title>The Global Catalogue of Microorganisms (GCM) 10K type strain sequencing project: providing services to taxonomists for standard genome sequencing and annotation.</title>
        <authorList>
            <consortium name="The Broad Institute Genomics Platform"/>
            <consortium name="The Broad Institute Genome Sequencing Center for Infectious Disease"/>
            <person name="Wu L."/>
            <person name="Ma J."/>
        </authorList>
    </citation>
    <scope>NUCLEOTIDE SEQUENCE [LARGE SCALE GENOMIC DNA]</scope>
    <source>
        <strain evidence="3">CCUG 53270</strain>
    </source>
</reference>
<dbReference type="Pfam" id="PF01547">
    <property type="entry name" value="SBP_bac_1"/>
    <property type="match status" value="1"/>
</dbReference>
<sequence length="442" mass="49488">MKSKALRTIAGAAAIISFIAGCSQQQAVQPVEGDSKPAPPVQSEQVEITVYSAPGDSEESWNENFGNAIRKKFPNYKIRFINPRGNDALKIQNQIVAGQNIDIYYESIGGFFSSVPEIGLQYDMSDLVKKYNLDVSRFEPTAIEAMKENAGGQIWGLPVYTNSMVLYYNKDIFDKFAVPYPTDGMTWDEVLTLARKLNKVDGGKQYFGLAVSPAHIIKMNPFSLPLVDRATGTATINRDERWKQLFQTVFVEPTSDSGYRDAIQTIGNKLPYTDNFVKDGTVAMFEMLSNLPTLIPEFANVNWDMVATPTFKDLPGVGTQSYPTYFAIPNFSKHKEEAFQIIQYLTSDEVQKDNAKKGVMSVLNGQQFKDLYGESRYQGKNYKAVFYDRFPSIMSKTPYDSIAEKAYTKSIVDLSLGKIDLNTLLRTAEEEANKGIESAKKK</sequence>
<feature type="chain" id="PRO_5047501994" evidence="1">
    <location>
        <begin position="28"/>
        <end position="442"/>
    </location>
</feature>
<dbReference type="PROSITE" id="PS51257">
    <property type="entry name" value="PROKAR_LIPOPROTEIN"/>
    <property type="match status" value="1"/>
</dbReference>
<evidence type="ECO:0000313" key="3">
    <source>
        <dbReference type="Proteomes" id="UP001597180"/>
    </source>
</evidence>
<evidence type="ECO:0000256" key="1">
    <source>
        <dbReference type="SAM" id="SignalP"/>
    </source>
</evidence>
<dbReference type="InterPro" id="IPR006059">
    <property type="entry name" value="SBP"/>
</dbReference>
<dbReference type="InterPro" id="IPR050490">
    <property type="entry name" value="Bact_solute-bd_prot1"/>
</dbReference>
<accession>A0ABW3UUD1</accession>
<dbReference type="EMBL" id="JBHTLU010000031">
    <property type="protein sequence ID" value="MFD1223125.1"/>
    <property type="molecule type" value="Genomic_DNA"/>
</dbReference>
<organism evidence="2 3">
    <name type="scientific">Paenibacillus vulneris</name>
    <dbReference type="NCBI Taxonomy" id="1133364"/>
    <lineage>
        <taxon>Bacteria</taxon>
        <taxon>Bacillati</taxon>
        <taxon>Bacillota</taxon>
        <taxon>Bacilli</taxon>
        <taxon>Bacillales</taxon>
        <taxon>Paenibacillaceae</taxon>
        <taxon>Paenibacillus</taxon>
    </lineage>
</organism>
<keyword evidence="3" id="KW-1185">Reference proteome</keyword>
<name>A0ABW3UUD1_9BACL</name>
<feature type="signal peptide" evidence="1">
    <location>
        <begin position="1"/>
        <end position="27"/>
    </location>
</feature>
<dbReference type="PANTHER" id="PTHR43649:SF12">
    <property type="entry name" value="DIACETYLCHITOBIOSE BINDING PROTEIN DASA"/>
    <property type="match status" value="1"/>
</dbReference>
<dbReference type="PANTHER" id="PTHR43649">
    <property type="entry name" value="ARABINOSE-BINDING PROTEIN-RELATED"/>
    <property type="match status" value="1"/>
</dbReference>
<proteinExistence type="predicted"/>
<dbReference type="SUPFAM" id="SSF53850">
    <property type="entry name" value="Periplasmic binding protein-like II"/>
    <property type="match status" value="1"/>
</dbReference>